<evidence type="ECO:0000313" key="1">
    <source>
        <dbReference type="EMBL" id="MFD2865420.1"/>
    </source>
</evidence>
<name>A0ABW5XNQ8_9SPHI</name>
<comment type="caution">
    <text evidence="1">The sequence shown here is derived from an EMBL/GenBank/DDBJ whole genome shotgun (WGS) entry which is preliminary data.</text>
</comment>
<accession>A0ABW5XNQ8</accession>
<keyword evidence="2" id="KW-1185">Reference proteome</keyword>
<organism evidence="1 2">
    <name type="scientific">Mucilaginibacter antarcticus</name>
    <dbReference type="NCBI Taxonomy" id="1855725"/>
    <lineage>
        <taxon>Bacteria</taxon>
        <taxon>Pseudomonadati</taxon>
        <taxon>Bacteroidota</taxon>
        <taxon>Sphingobacteriia</taxon>
        <taxon>Sphingobacteriales</taxon>
        <taxon>Sphingobacteriaceae</taxon>
        <taxon>Mucilaginibacter</taxon>
    </lineage>
</organism>
<evidence type="ECO:0000313" key="2">
    <source>
        <dbReference type="Proteomes" id="UP001597601"/>
    </source>
</evidence>
<gene>
    <name evidence="1" type="ORF">ACFSYC_12035</name>
</gene>
<reference evidence="2" key="1">
    <citation type="journal article" date="2019" name="Int. J. Syst. Evol. Microbiol.">
        <title>The Global Catalogue of Microorganisms (GCM) 10K type strain sequencing project: providing services to taxonomists for standard genome sequencing and annotation.</title>
        <authorList>
            <consortium name="The Broad Institute Genomics Platform"/>
            <consortium name="The Broad Institute Genome Sequencing Center for Infectious Disease"/>
            <person name="Wu L."/>
            <person name="Ma J."/>
        </authorList>
    </citation>
    <scope>NUCLEOTIDE SEQUENCE [LARGE SCALE GENOMIC DNA]</scope>
    <source>
        <strain evidence="2">KCTC 52232</strain>
    </source>
</reference>
<sequence>MKTLLTFALVLFTLTDAVCQSTEDNVEFKNIHIGVSNKNKLTDAAVVIDYDSKGIIKEIWIGNNS</sequence>
<dbReference type="EMBL" id="JBHUON010000013">
    <property type="protein sequence ID" value="MFD2865420.1"/>
    <property type="molecule type" value="Genomic_DNA"/>
</dbReference>
<dbReference type="RefSeq" id="WP_377127706.1">
    <property type="nucleotide sequence ID" value="NZ_JBHUHN010000001.1"/>
</dbReference>
<dbReference type="Proteomes" id="UP001597601">
    <property type="component" value="Unassembled WGS sequence"/>
</dbReference>
<protein>
    <submittedName>
        <fullName evidence="1">Uncharacterized protein</fullName>
    </submittedName>
</protein>
<proteinExistence type="predicted"/>